<reference evidence="2" key="1">
    <citation type="submission" date="2023-10" db="EMBL/GenBank/DDBJ databases">
        <title>Genome assembly of Pristionchus species.</title>
        <authorList>
            <person name="Yoshida K."/>
            <person name="Sommer R.J."/>
        </authorList>
    </citation>
    <scope>NUCLEOTIDE SEQUENCE</scope>
    <source>
        <strain evidence="2">RS0144</strain>
    </source>
</reference>
<dbReference type="EMBL" id="BTSX01000005">
    <property type="protein sequence ID" value="GMS99960.1"/>
    <property type="molecule type" value="Genomic_DNA"/>
</dbReference>
<feature type="non-terminal residue" evidence="2">
    <location>
        <position position="1"/>
    </location>
</feature>
<comment type="caution">
    <text evidence="2">The sequence shown here is derived from an EMBL/GenBank/DDBJ whole genome shotgun (WGS) entry which is preliminary data.</text>
</comment>
<evidence type="ECO:0000313" key="2">
    <source>
        <dbReference type="EMBL" id="GMS99960.1"/>
    </source>
</evidence>
<keyword evidence="3" id="KW-1185">Reference proteome</keyword>
<accession>A0AAV5U0B4</accession>
<dbReference type="Proteomes" id="UP001432027">
    <property type="component" value="Unassembled WGS sequence"/>
</dbReference>
<gene>
    <name evidence="2" type="ORF">PENTCL1PPCAC_22135</name>
</gene>
<feature type="region of interest" description="Disordered" evidence="1">
    <location>
        <begin position="1"/>
        <end position="25"/>
    </location>
</feature>
<evidence type="ECO:0000256" key="1">
    <source>
        <dbReference type="SAM" id="MobiDB-lite"/>
    </source>
</evidence>
<organism evidence="2 3">
    <name type="scientific">Pristionchus entomophagus</name>
    <dbReference type="NCBI Taxonomy" id="358040"/>
    <lineage>
        <taxon>Eukaryota</taxon>
        <taxon>Metazoa</taxon>
        <taxon>Ecdysozoa</taxon>
        <taxon>Nematoda</taxon>
        <taxon>Chromadorea</taxon>
        <taxon>Rhabditida</taxon>
        <taxon>Rhabditina</taxon>
        <taxon>Diplogasteromorpha</taxon>
        <taxon>Diplogasteroidea</taxon>
        <taxon>Neodiplogasteridae</taxon>
        <taxon>Pristionchus</taxon>
    </lineage>
</organism>
<proteinExistence type="predicted"/>
<name>A0AAV5U0B4_9BILA</name>
<feature type="non-terminal residue" evidence="2">
    <location>
        <position position="69"/>
    </location>
</feature>
<protein>
    <submittedName>
        <fullName evidence="2">Uncharacterized protein</fullName>
    </submittedName>
</protein>
<sequence length="69" mass="7495">SFSPNRITAMCDSDDSMDNSLSDNVSVEPMVPPTVEDWIDLLHHLKTLPTALSCLVYVANAFNAVGELS</sequence>
<evidence type="ECO:0000313" key="3">
    <source>
        <dbReference type="Proteomes" id="UP001432027"/>
    </source>
</evidence>
<dbReference type="AlphaFoldDB" id="A0AAV5U0B4"/>